<gene>
    <name evidence="5" type="ORF">COLO4_27330</name>
</gene>
<evidence type="ECO:0000256" key="1">
    <source>
        <dbReference type="ARBA" id="ARBA00005771"/>
    </source>
</evidence>
<evidence type="ECO:0000313" key="6">
    <source>
        <dbReference type="Proteomes" id="UP000187203"/>
    </source>
</evidence>
<comment type="similarity">
    <text evidence="1 3">Belongs to the sulfotransferase 1 family.</text>
</comment>
<evidence type="ECO:0000256" key="2">
    <source>
        <dbReference type="ARBA" id="ARBA00022679"/>
    </source>
</evidence>
<organism evidence="5 6">
    <name type="scientific">Corchorus olitorius</name>
    <dbReference type="NCBI Taxonomy" id="93759"/>
    <lineage>
        <taxon>Eukaryota</taxon>
        <taxon>Viridiplantae</taxon>
        <taxon>Streptophyta</taxon>
        <taxon>Embryophyta</taxon>
        <taxon>Tracheophyta</taxon>
        <taxon>Spermatophyta</taxon>
        <taxon>Magnoliopsida</taxon>
        <taxon>eudicotyledons</taxon>
        <taxon>Gunneridae</taxon>
        <taxon>Pentapetalae</taxon>
        <taxon>rosids</taxon>
        <taxon>malvids</taxon>
        <taxon>Malvales</taxon>
        <taxon>Malvaceae</taxon>
        <taxon>Grewioideae</taxon>
        <taxon>Apeibeae</taxon>
        <taxon>Corchorus</taxon>
    </lineage>
</organism>
<protein>
    <recommendedName>
        <fullName evidence="3">Sulfotransferase</fullName>
        <ecNumber evidence="3">2.8.2.-</ecNumber>
    </recommendedName>
</protein>
<evidence type="ECO:0000313" key="5">
    <source>
        <dbReference type="EMBL" id="OMO72989.1"/>
    </source>
</evidence>
<dbReference type="Pfam" id="PF00685">
    <property type="entry name" value="Sulfotransfer_1"/>
    <property type="match status" value="1"/>
</dbReference>
<sequence>MSTSEISQQPTSEIKEEEKLDEGYQKTYLKFDEIYPTLPEGENWLGGQIVKYEGYWLVSIIIKNIMLIHDHFKPRPTNIILSSSPKCGTTWLRALIFAIMNRNSDDFNNHPLLKSNPQDLVFLFEEYIKEGGSTSFIESLPSPRFLSSHLLFSLFPNSMTSSASSCRFVYVCRDPKDAFVSMWHFMNKLRARQELPPLPIEHAFELFRKGVSIYGPIWDHVWGFGKLV</sequence>
<dbReference type="InterPro" id="IPR000863">
    <property type="entry name" value="Sulfotransferase_dom"/>
</dbReference>
<dbReference type="EC" id="2.8.2.-" evidence="3"/>
<dbReference type="PANTHER" id="PTHR11783">
    <property type="entry name" value="SULFOTRANSFERASE SULT"/>
    <property type="match status" value="1"/>
</dbReference>
<keyword evidence="6" id="KW-1185">Reference proteome</keyword>
<dbReference type="EMBL" id="AWUE01019531">
    <property type="protein sequence ID" value="OMO72989.1"/>
    <property type="molecule type" value="Genomic_DNA"/>
</dbReference>
<name>A0A1R3HRE7_9ROSI</name>
<keyword evidence="2 3" id="KW-0808">Transferase</keyword>
<comment type="caution">
    <text evidence="5">The sequence shown here is derived from an EMBL/GenBank/DDBJ whole genome shotgun (WGS) entry which is preliminary data.</text>
</comment>
<dbReference type="GO" id="GO:0008146">
    <property type="term" value="F:sulfotransferase activity"/>
    <property type="evidence" value="ECO:0007669"/>
    <property type="project" value="InterPro"/>
</dbReference>
<dbReference type="OrthoDB" id="205623at2759"/>
<dbReference type="InterPro" id="IPR027417">
    <property type="entry name" value="P-loop_NTPase"/>
</dbReference>
<proteinExistence type="inferred from homology"/>
<evidence type="ECO:0000259" key="4">
    <source>
        <dbReference type="Pfam" id="PF00685"/>
    </source>
</evidence>
<dbReference type="Gene3D" id="3.40.50.300">
    <property type="entry name" value="P-loop containing nucleotide triphosphate hydrolases"/>
    <property type="match status" value="1"/>
</dbReference>
<evidence type="ECO:0000256" key="3">
    <source>
        <dbReference type="RuleBase" id="RU361155"/>
    </source>
</evidence>
<reference evidence="6" key="1">
    <citation type="submission" date="2013-09" db="EMBL/GenBank/DDBJ databases">
        <title>Corchorus olitorius genome sequencing.</title>
        <authorList>
            <person name="Alam M."/>
            <person name="Haque M.S."/>
            <person name="Islam M.S."/>
            <person name="Emdad E.M."/>
            <person name="Islam M.M."/>
            <person name="Ahmed B."/>
            <person name="Halim A."/>
            <person name="Hossen Q.M.M."/>
            <person name="Hossain M.Z."/>
            <person name="Ahmed R."/>
            <person name="Khan M.M."/>
            <person name="Islam R."/>
            <person name="Rashid M.M."/>
            <person name="Khan S.A."/>
            <person name="Rahman M.S."/>
            <person name="Alam M."/>
            <person name="Yahiya A.S."/>
            <person name="Khan M.S."/>
            <person name="Azam M.S."/>
            <person name="Haque T."/>
            <person name="Lashkar M.Z.H."/>
            <person name="Akhand A.I."/>
            <person name="Morshed G."/>
            <person name="Roy S."/>
            <person name="Uddin K.S."/>
            <person name="Rabeya T."/>
            <person name="Hossain A.S."/>
            <person name="Chowdhury A."/>
            <person name="Snigdha A.R."/>
            <person name="Mortoza M.S."/>
            <person name="Matin S.A."/>
            <person name="Hoque S.M.E."/>
            <person name="Islam M.K."/>
            <person name="Roy D.K."/>
            <person name="Haider R."/>
            <person name="Moosa M.M."/>
            <person name="Elias S.M."/>
            <person name="Hasan A.M."/>
            <person name="Jahan S."/>
            <person name="Shafiuddin M."/>
            <person name="Mahmood N."/>
            <person name="Shommy N.S."/>
        </authorList>
    </citation>
    <scope>NUCLEOTIDE SEQUENCE [LARGE SCALE GENOMIC DNA]</scope>
    <source>
        <strain evidence="6">cv. O-4</strain>
    </source>
</reference>
<accession>A0A1R3HRE7</accession>
<dbReference type="Proteomes" id="UP000187203">
    <property type="component" value="Unassembled WGS sequence"/>
</dbReference>
<dbReference type="SUPFAM" id="SSF52540">
    <property type="entry name" value="P-loop containing nucleoside triphosphate hydrolases"/>
    <property type="match status" value="1"/>
</dbReference>
<feature type="domain" description="Sulfotransferase" evidence="4">
    <location>
        <begin position="76"/>
        <end position="223"/>
    </location>
</feature>
<dbReference type="AlphaFoldDB" id="A0A1R3HRE7"/>